<feature type="region of interest" description="Disordered" evidence="1">
    <location>
        <begin position="187"/>
        <end position="206"/>
    </location>
</feature>
<keyword evidence="3" id="KW-1185">Reference proteome</keyword>
<gene>
    <name evidence="2" type="ORF">NEQG_00073</name>
</gene>
<protein>
    <submittedName>
        <fullName evidence="2">Uncharacterized protein</fullName>
    </submittedName>
</protein>
<dbReference type="EMBL" id="GL870876">
    <property type="protein sequence ID" value="EIJ89303.1"/>
    <property type="molecule type" value="Genomic_DNA"/>
</dbReference>
<feature type="compositionally biased region" description="Polar residues" evidence="1">
    <location>
        <begin position="187"/>
        <end position="198"/>
    </location>
</feature>
<dbReference type="Proteomes" id="UP000002872">
    <property type="component" value="Unassembled WGS sequence"/>
</dbReference>
<organism evidence="2 3">
    <name type="scientific">Nematocida parisii (strain ERTm3)</name>
    <name type="common">Nematode killer fungus</name>
    <dbReference type="NCBI Taxonomy" id="935791"/>
    <lineage>
        <taxon>Eukaryota</taxon>
        <taxon>Fungi</taxon>
        <taxon>Fungi incertae sedis</taxon>
        <taxon>Microsporidia</taxon>
        <taxon>Nematocida</taxon>
    </lineage>
</organism>
<evidence type="ECO:0000313" key="2">
    <source>
        <dbReference type="EMBL" id="EIJ89303.1"/>
    </source>
</evidence>
<dbReference type="HOGENOM" id="CLU_750266_0_0_1"/>
<name>I3EJA6_NEMP3</name>
<dbReference type="AlphaFoldDB" id="I3EJA6"/>
<dbReference type="OrthoDB" id="10306548at2759"/>
<dbReference type="VEuPathDB" id="MicrosporidiaDB:NEQG_00073"/>
<proteinExistence type="predicted"/>
<evidence type="ECO:0000313" key="3">
    <source>
        <dbReference type="Proteomes" id="UP000002872"/>
    </source>
</evidence>
<accession>I3EJA6</accession>
<dbReference type="InParanoid" id="I3EJA6"/>
<sequence length="369" mass="42667">MKILQFKILLAVIALAMYIQYNAVIASSDDKNHPEKTTIKNPLLEETMSEESSNYAGGFKDKKSLFLFKTNRSIARLTSNIQEGLFASFMGMSQLKDYSSYLSLLCTAYENYKIELSRKIKEVYSQIGLIDIYQTKILLELEQMNECIEYMLSSIKLTTNNIPELSKYIVEVMNTIKDLENTKMPYSKSTPNITNNGLGSEKKEAEEANNKELEMCKIKNTLQLKLMKLDTSIAILKHKKTIILERNNFETKIKELISQSYKINLLAINNKEDPAQKKRLTEIIEKFRLHERIYWNKVSVEHTGYIKETSELMKSSAQDKYSLKELIDKIQPHISVIQKQVEKDKEFLLTILKNTPIVGTCFAFKKCKE</sequence>
<reference evidence="2" key="1">
    <citation type="submission" date="2011-01" db="EMBL/GenBank/DDBJ databases">
        <title>The Genome Sequence of Nematocida parisii strain ERTm3.</title>
        <authorList>
            <consortium name="The Broad Institute Genome Sequencing Platform"/>
            <consortium name="The Broad Institute Genome Sequencing Center for Infectious Disease"/>
            <person name="Cuomo C."/>
            <person name="Troemel E."/>
            <person name="Young S.K."/>
            <person name="Zeng Q."/>
            <person name="Gargeya S."/>
            <person name="Fitzgerald M."/>
            <person name="Haas B."/>
            <person name="Abouelleil A."/>
            <person name="Alvarado L."/>
            <person name="Arachchi H.M."/>
            <person name="Berlin A."/>
            <person name="Chapman S.B."/>
            <person name="Gearin G."/>
            <person name="Goldberg J."/>
            <person name="Griggs A."/>
            <person name="Gujja S."/>
            <person name="Hansen M."/>
            <person name="Heiman D."/>
            <person name="Howarth C."/>
            <person name="Larimer J."/>
            <person name="Lui A."/>
            <person name="MacDonald P.J.P."/>
            <person name="McCowen C."/>
            <person name="Montmayeur A."/>
            <person name="Murphy C."/>
            <person name="Neiman D."/>
            <person name="Pearson M."/>
            <person name="Priest M."/>
            <person name="Roberts A."/>
            <person name="Saif S."/>
            <person name="Shea T."/>
            <person name="Sisk P."/>
            <person name="Stolte C."/>
            <person name="Sykes S."/>
            <person name="Wortman J."/>
            <person name="Nusbaum C."/>
            <person name="Birren B."/>
        </authorList>
    </citation>
    <scope>NUCLEOTIDE SEQUENCE</scope>
    <source>
        <strain evidence="2">ERTm3</strain>
    </source>
</reference>
<evidence type="ECO:0000256" key="1">
    <source>
        <dbReference type="SAM" id="MobiDB-lite"/>
    </source>
</evidence>